<comment type="caution">
    <text evidence="2">The sequence shown here is derived from an EMBL/GenBank/DDBJ whole genome shotgun (WGS) entry which is preliminary data.</text>
</comment>
<feature type="compositionally biased region" description="Basic and acidic residues" evidence="1">
    <location>
        <begin position="58"/>
        <end position="72"/>
    </location>
</feature>
<dbReference type="RefSeq" id="WP_126726854.1">
    <property type="nucleotide sequence ID" value="NZ_RYZH01000038.1"/>
</dbReference>
<dbReference type="EMBL" id="RYZH01000038">
    <property type="protein sequence ID" value="RUL85606.1"/>
    <property type="molecule type" value="Genomic_DNA"/>
</dbReference>
<keyword evidence="3" id="KW-1185">Reference proteome</keyword>
<organism evidence="2 3">
    <name type="scientific">Tautonia sociabilis</name>
    <dbReference type="NCBI Taxonomy" id="2080755"/>
    <lineage>
        <taxon>Bacteria</taxon>
        <taxon>Pseudomonadati</taxon>
        <taxon>Planctomycetota</taxon>
        <taxon>Planctomycetia</taxon>
        <taxon>Isosphaerales</taxon>
        <taxon>Isosphaeraceae</taxon>
        <taxon>Tautonia</taxon>
    </lineage>
</organism>
<gene>
    <name evidence="2" type="ORF">TsocGM_18005</name>
</gene>
<feature type="region of interest" description="Disordered" evidence="1">
    <location>
        <begin position="52"/>
        <end position="72"/>
    </location>
</feature>
<dbReference type="Proteomes" id="UP000280296">
    <property type="component" value="Unassembled WGS sequence"/>
</dbReference>
<sequence>MSVVISPEEQIRRVARALLALSAEERRTGSWRGEPDLIGLIGMIDRHLQGDLPPIEVPADRAPPRRDSASGR</sequence>
<evidence type="ECO:0000313" key="2">
    <source>
        <dbReference type="EMBL" id="RUL85606.1"/>
    </source>
</evidence>
<reference evidence="2 3" key="1">
    <citation type="submission" date="2018-12" db="EMBL/GenBank/DDBJ databases">
        <authorList>
            <person name="Toschakov S.V."/>
        </authorList>
    </citation>
    <scope>NUCLEOTIDE SEQUENCE [LARGE SCALE GENOMIC DNA]</scope>
    <source>
        <strain evidence="2 3">GM2012</strain>
    </source>
</reference>
<dbReference type="AlphaFoldDB" id="A0A432MG96"/>
<name>A0A432MG96_9BACT</name>
<protein>
    <submittedName>
        <fullName evidence="2">Uncharacterized protein</fullName>
    </submittedName>
</protein>
<accession>A0A432MG96</accession>
<evidence type="ECO:0000256" key="1">
    <source>
        <dbReference type="SAM" id="MobiDB-lite"/>
    </source>
</evidence>
<reference evidence="2 3" key="2">
    <citation type="submission" date="2019-01" db="EMBL/GenBank/DDBJ databases">
        <title>Tautonia sociabilis, a novel thermotolerant planctomycete of Isosphaeraceae family, isolated from a 4000 m deep subterranean habitat.</title>
        <authorList>
            <person name="Kovaleva O.L."/>
            <person name="Elcheninov A.G."/>
            <person name="Van Heerden E."/>
            <person name="Toshchakov S.V."/>
            <person name="Novikov A."/>
            <person name="Bonch-Osmolovskaya E.A."/>
            <person name="Kublanov I.V."/>
        </authorList>
    </citation>
    <scope>NUCLEOTIDE SEQUENCE [LARGE SCALE GENOMIC DNA]</scope>
    <source>
        <strain evidence="2 3">GM2012</strain>
    </source>
</reference>
<evidence type="ECO:0000313" key="3">
    <source>
        <dbReference type="Proteomes" id="UP000280296"/>
    </source>
</evidence>
<proteinExistence type="predicted"/>